<dbReference type="PANTHER" id="PTHR48075:SF5">
    <property type="entry name" value="3-HYDROXYBUTYRYL-COA DEHYDROGENASE"/>
    <property type="match status" value="1"/>
</dbReference>
<comment type="caution">
    <text evidence="5">The sequence shown here is derived from an EMBL/GenBank/DDBJ whole genome shotgun (WGS) entry which is preliminary data.</text>
</comment>
<keyword evidence="2" id="KW-1133">Transmembrane helix</keyword>
<evidence type="ECO:0000256" key="2">
    <source>
        <dbReference type="SAM" id="Phobius"/>
    </source>
</evidence>
<dbReference type="SUPFAM" id="SSF54637">
    <property type="entry name" value="Thioesterase/thiol ester dehydrase-isomerase"/>
    <property type="match status" value="1"/>
</dbReference>
<dbReference type="Proteomes" id="UP000243859">
    <property type="component" value="Unassembled WGS sequence"/>
</dbReference>
<feature type="domain" description="3-hydroxyacyl-CoA dehydrogenase NAD binding" evidence="4">
    <location>
        <begin position="13"/>
        <end position="183"/>
    </location>
</feature>
<evidence type="ECO:0000259" key="3">
    <source>
        <dbReference type="Pfam" id="PF00725"/>
    </source>
</evidence>
<sequence length="488" mass="53077">MINDRAGQKRISAILGAGVAGSGWAARFALMGWQVQLYDPSIKGRGRVERVMGNARRSLPGIVSGPMPVEGEIRVCASVAEAVAGAEWIQENLPERPKAKRALISEIQQSCDPEAILASSSSGCTPSELQWGATNPEQIIVAHPANPVYLLPMVELSGSDATRPGLLDRAEGVLREIGMQPLRLPVENGGHVANRLHAALWREAIRLVREDLAAPEDIDRAISTGLGLRWAQAGLFEGLHVIGGTGGIHDFMEQFGPESYARSSWLNAEYPRNKAEVGALLKKLMPHLGELSIAEREFRRDTALVAVMRALKWADAGAGRGLNEFDRALRKPVHDADKPLVLVERAVPVDWTDYNGHMTEARYLHVFANATDRFMEMVGCDAAYIASGCSFFTVETHLRHVAEIRAGARIRVETTCLGAAGKKMHLFHAMYTGDTLLATGEHLLVHVSLQTRRAAPPIPRVAERLSQLAAAHARLPRPDAVGQAIVHL</sequence>
<proteinExistence type="predicted"/>
<dbReference type="InterPro" id="IPR029069">
    <property type="entry name" value="HotDog_dom_sf"/>
</dbReference>
<name>A0A2T5BQY2_9RHOB</name>
<feature type="domain" description="3-hydroxyacyl-CoA dehydrogenase C-terminal" evidence="3">
    <location>
        <begin position="190"/>
        <end position="268"/>
    </location>
</feature>
<dbReference type="InterPro" id="IPR006108">
    <property type="entry name" value="3HC_DH_C"/>
</dbReference>
<dbReference type="OrthoDB" id="9803287at2"/>
<accession>A0A2T5BQY2</accession>
<dbReference type="EMBL" id="QAAA01000011">
    <property type="protein sequence ID" value="PTN01637.1"/>
    <property type="molecule type" value="Genomic_DNA"/>
</dbReference>
<dbReference type="InterPro" id="IPR013328">
    <property type="entry name" value="6PGD_dom2"/>
</dbReference>
<dbReference type="PANTHER" id="PTHR48075">
    <property type="entry name" value="3-HYDROXYACYL-COA DEHYDROGENASE FAMILY PROTEIN"/>
    <property type="match status" value="1"/>
</dbReference>
<dbReference type="GO" id="GO:0006631">
    <property type="term" value="P:fatty acid metabolic process"/>
    <property type="evidence" value="ECO:0007669"/>
    <property type="project" value="InterPro"/>
</dbReference>
<gene>
    <name evidence="5" type="ORF">C8N32_11136</name>
</gene>
<evidence type="ECO:0000256" key="1">
    <source>
        <dbReference type="ARBA" id="ARBA00023002"/>
    </source>
</evidence>
<dbReference type="CDD" id="cd00586">
    <property type="entry name" value="4HBT"/>
    <property type="match status" value="1"/>
</dbReference>
<dbReference type="AlphaFoldDB" id="A0A2T5BQY2"/>
<dbReference type="Gene3D" id="3.40.50.720">
    <property type="entry name" value="NAD(P)-binding Rossmann-like Domain"/>
    <property type="match status" value="1"/>
</dbReference>
<protein>
    <submittedName>
        <fullName evidence="5">Carnitine 3-dehydrogenase</fullName>
    </submittedName>
</protein>
<dbReference type="GO" id="GO:0070403">
    <property type="term" value="F:NAD+ binding"/>
    <property type="evidence" value="ECO:0007669"/>
    <property type="project" value="InterPro"/>
</dbReference>
<keyword evidence="2" id="KW-0812">Transmembrane</keyword>
<keyword evidence="1" id="KW-0560">Oxidoreductase</keyword>
<dbReference type="Pfam" id="PF00725">
    <property type="entry name" value="3HCDH"/>
    <property type="match status" value="1"/>
</dbReference>
<evidence type="ECO:0000259" key="4">
    <source>
        <dbReference type="Pfam" id="PF02737"/>
    </source>
</evidence>
<dbReference type="Gene3D" id="1.10.1040.10">
    <property type="entry name" value="N-(1-d-carboxylethyl)-l-norvaline Dehydrogenase, domain 2"/>
    <property type="match status" value="1"/>
</dbReference>
<organism evidence="5 6">
    <name type="scientific">Rhodovulum imhoffii</name>
    <dbReference type="NCBI Taxonomy" id="365340"/>
    <lineage>
        <taxon>Bacteria</taxon>
        <taxon>Pseudomonadati</taxon>
        <taxon>Pseudomonadota</taxon>
        <taxon>Alphaproteobacteria</taxon>
        <taxon>Rhodobacterales</taxon>
        <taxon>Paracoccaceae</taxon>
        <taxon>Rhodovulum</taxon>
    </lineage>
</organism>
<keyword evidence="6" id="KW-1185">Reference proteome</keyword>
<evidence type="ECO:0000313" key="5">
    <source>
        <dbReference type="EMBL" id="PTN01637.1"/>
    </source>
</evidence>
<keyword evidence="2" id="KW-0472">Membrane</keyword>
<dbReference type="InterPro" id="IPR008927">
    <property type="entry name" value="6-PGluconate_DH-like_C_sf"/>
</dbReference>
<dbReference type="Pfam" id="PF02737">
    <property type="entry name" value="3HCDH_N"/>
    <property type="match status" value="1"/>
</dbReference>
<dbReference type="SUPFAM" id="SSF51735">
    <property type="entry name" value="NAD(P)-binding Rossmann-fold domains"/>
    <property type="match status" value="1"/>
</dbReference>
<dbReference type="Pfam" id="PF13279">
    <property type="entry name" value="4HBT_2"/>
    <property type="match status" value="1"/>
</dbReference>
<dbReference type="RefSeq" id="WP_107892846.1">
    <property type="nucleotide sequence ID" value="NZ_NHSI01000013.1"/>
</dbReference>
<feature type="transmembrane region" description="Helical" evidence="2">
    <location>
        <begin position="12"/>
        <end position="33"/>
    </location>
</feature>
<dbReference type="Gene3D" id="3.10.129.10">
    <property type="entry name" value="Hotdog Thioesterase"/>
    <property type="match status" value="1"/>
</dbReference>
<dbReference type="SUPFAM" id="SSF48179">
    <property type="entry name" value="6-phosphogluconate dehydrogenase C-terminal domain-like"/>
    <property type="match status" value="1"/>
</dbReference>
<dbReference type="InterPro" id="IPR036291">
    <property type="entry name" value="NAD(P)-bd_dom_sf"/>
</dbReference>
<evidence type="ECO:0000313" key="6">
    <source>
        <dbReference type="Proteomes" id="UP000243859"/>
    </source>
</evidence>
<reference evidence="5 6" key="1">
    <citation type="submission" date="2018-04" db="EMBL/GenBank/DDBJ databases">
        <title>Genomic Encyclopedia of Archaeal and Bacterial Type Strains, Phase II (KMG-II): from individual species to whole genera.</title>
        <authorList>
            <person name="Goeker M."/>
        </authorList>
    </citation>
    <scope>NUCLEOTIDE SEQUENCE [LARGE SCALE GENOMIC DNA]</scope>
    <source>
        <strain evidence="5 6">DSM 18064</strain>
    </source>
</reference>
<dbReference type="GO" id="GO:0016616">
    <property type="term" value="F:oxidoreductase activity, acting on the CH-OH group of donors, NAD or NADP as acceptor"/>
    <property type="evidence" value="ECO:0007669"/>
    <property type="project" value="InterPro"/>
</dbReference>
<dbReference type="InterPro" id="IPR006176">
    <property type="entry name" value="3-OHacyl-CoA_DH_NAD-bd"/>
</dbReference>